<evidence type="ECO:0000313" key="9">
    <source>
        <dbReference type="Proteomes" id="UP001645859"/>
    </source>
</evidence>
<dbReference type="Proteomes" id="UP001645859">
    <property type="component" value="Unassembled WGS sequence"/>
</dbReference>
<dbReference type="InterPro" id="IPR009057">
    <property type="entry name" value="Homeodomain-like_sf"/>
</dbReference>
<dbReference type="CDD" id="cd03768">
    <property type="entry name" value="SR_ResInv"/>
    <property type="match status" value="1"/>
</dbReference>
<evidence type="ECO:0000256" key="2">
    <source>
        <dbReference type="ARBA" id="ARBA00022908"/>
    </source>
</evidence>
<name>A0ABS1SGF0_9MICO</name>
<evidence type="ECO:0000256" key="3">
    <source>
        <dbReference type="ARBA" id="ARBA00023125"/>
    </source>
</evidence>
<keyword evidence="3" id="KW-0238">DNA-binding</keyword>
<dbReference type="SUPFAM" id="SSF46689">
    <property type="entry name" value="Homeodomain-like"/>
    <property type="match status" value="1"/>
</dbReference>
<dbReference type="InterPro" id="IPR036162">
    <property type="entry name" value="Resolvase-like_N_sf"/>
</dbReference>
<sequence length="198" mass="21923">MAGQLIGYLRVSSIDQNPERQVESIGSTDRNFTDYASGGSTDRPELRELIGYARTGDKIRVASIDRLARSTHDLHELIHFFTDEGIGVEFVKEGLKFEPGADASPMDQLMLAMLGAIAQFERALIRERQAEGIRAARKRGVYDRAPKLSSEQITEAQALIASGVPKTRIAERLGVSRSTLYQALKGTGRYSEVEVEHE</sequence>
<dbReference type="InterPro" id="IPR006118">
    <property type="entry name" value="Recombinase_CS"/>
</dbReference>
<keyword evidence="4" id="KW-0233">DNA recombination</keyword>
<organism evidence="8 9">
    <name type="scientific">Leucobacter chromiireducens subsp. solipictus</name>
    <dbReference type="NCBI Taxonomy" id="398235"/>
    <lineage>
        <taxon>Bacteria</taxon>
        <taxon>Bacillati</taxon>
        <taxon>Actinomycetota</taxon>
        <taxon>Actinomycetes</taxon>
        <taxon>Micrococcales</taxon>
        <taxon>Microbacteriaceae</taxon>
        <taxon>Leucobacter</taxon>
    </lineage>
</organism>
<feature type="active site" description="O-(5'-phospho-DNA)-serine intermediate" evidence="5">
    <location>
        <position position="12"/>
    </location>
</feature>
<dbReference type="CDD" id="cd00569">
    <property type="entry name" value="HTH_Hin_like"/>
    <property type="match status" value="1"/>
</dbReference>
<dbReference type="PANTHER" id="PTHR30461">
    <property type="entry name" value="DNA-INVERTASE FROM LAMBDOID PROPHAGE"/>
    <property type="match status" value="1"/>
</dbReference>
<evidence type="ECO:0000259" key="7">
    <source>
        <dbReference type="PROSITE" id="PS51736"/>
    </source>
</evidence>
<dbReference type="InterPro" id="IPR050639">
    <property type="entry name" value="SSR_resolvase"/>
</dbReference>
<dbReference type="Pfam" id="PF00239">
    <property type="entry name" value="Resolvase"/>
    <property type="match status" value="1"/>
</dbReference>
<reference evidence="8 9" key="1">
    <citation type="submission" date="2018-09" db="EMBL/GenBank/DDBJ databases">
        <title>Comparative genomics of Leucobacter spp.</title>
        <authorList>
            <person name="Reis A.C."/>
            <person name="Kolvenbach B.A."/>
            <person name="Corvini P.F.X."/>
            <person name="Nunes O.C."/>
        </authorList>
    </citation>
    <scope>NUCLEOTIDE SEQUENCE [LARGE SCALE GENOMIC DNA]</scope>
    <source>
        <strain evidence="8 9">TAN 31504</strain>
    </source>
</reference>
<keyword evidence="2" id="KW-0229">DNA integration</keyword>
<comment type="caution">
    <text evidence="8">The sequence shown here is derived from an EMBL/GenBank/DDBJ whole genome shotgun (WGS) entry which is preliminary data.</text>
</comment>
<dbReference type="PANTHER" id="PTHR30461:SF26">
    <property type="entry name" value="RESOLVASE HOMOLOG YNEB"/>
    <property type="match status" value="1"/>
</dbReference>
<protein>
    <submittedName>
        <fullName evidence="8">Recombinase family protein</fullName>
    </submittedName>
</protein>
<gene>
    <name evidence="8" type="ORF">D3230_10155</name>
</gene>
<dbReference type="Gene3D" id="3.40.50.1390">
    <property type="entry name" value="Resolvase, N-terminal catalytic domain"/>
    <property type="match status" value="1"/>
</dbReference>
<dbReference type="PROSITE" id="PS00397">
    <property type="entry name" value="RECOMBINASES_1"/>
    <property type="match status" value="1"/>
</dbReference>
<comment type="similarity">
    <text evidence="1">Belongs to the site-specific recombinase resolvase family.</text>
</comment>
<evidence type="ECO:0000256" key="5">
    <source>
        <dbReference type="PROSITE-ProRule" id="PRU10137"/>
    </source>
</evidence>
<accession>A0ABS1SGF0</accession>
<proteinExistence type="inferred from homology"/>
<dbReference type="Gene3D" id="1.10.10.60">
    <property type="entry name" value="Homeodomain-like"/>
    <property type="match status" value="1"/>
</dbReference>
<feature type="region of interest" description="Disordered" evidence="6">
    <location>
        <begin position="19"/>
        <end position="40"/>
    </location>
</feature>
<evidence type="ECO:0000256" key="4">
    <source>
        <dbReference type="ARBA" id="ARBA00023172"/>
    </source>
</evidence>
<evidence type="ECO:0000256" key="6">
    <source>
        <dbReference type="SAM" id="MobiDB-lite"/>
    </source>
</evidence>
<evidence type="ECO:0000313" key="8">
    <source>
        <dbReference type="EMBL" id="MBL3679647.1"/>
    </source>
</evidence>
<dbReference type="SMART" id="SM00857">
    <property type="entry name" value="Resolvase"/>
    <property type="match status" value="1"/>
</dbReference>
<dbReference type="PROSITE" id="PS51736">
    <property type="entry name" value="RECOMBINASES_3"/>
    <property type="match status" value="1"/>
</dbReference>
<evidence type="ECO:0000256" key="1">
    <source>
        <dbReference type="ARBA" id="ARBA00009913"/>
    </source>
</evidence>
<dbReference type="Pfam" id="PF02796">
    <property type="entry name" value="HTH_7"/>
    <property type="match status" value="1"/>
</dbReference>
<dbReference type="SUPFAM" id="SSF53041">
    <property type="entry name" value="Resolvase-like"/>
    <property type="match status" value="1"/>
</dbReference>
<dbReference type="EMBL" id="QYAC01000005">
    <property type="protein sequence ID" value="MBL3679647.1"/>
    <property type="molecule type" value="Genomic_DNA"/>
</dbReference>
<dbReference type="InterPro" id="IPR006119">
    <property type="entry name" value="Resolv_N"/>
</dbReference>
<keyword evidence="9" id="KW-1185">Reference proteome</keyword>
<dbReference type="InterPro" id="IPR006120">
    <property type="entry name" value="Resolvase_HTH_dom"/>
</dbReference>
<dbReference type="RefSeq" id="WP_202344931.1">
    <property type="nucleotide sequence ID" value="NZ_BAAAPI010000003.1"/>
</dbReference>
<feature type="domain" description="Resolvase/invertase-type recombinase catalytic" evidence="7">
    <location>
        <begin position="4"/>
        <end position="140"/>
    </location>
</feature>